<gene>
    <name evidence="2" type="ORF">C5C51_03155</name>
</gene>
<evidence type="ECO:0000313" key="2">
    <source>
        <dbReference type="EMBL" id="PPI16412.1"/>
    </source>
</evidence>
<dbReference type="Proteomes" id="UP000237966">
    <property type="component" value="Unassembled WGS sequence"/>
</dbReference>
<feature type="region of interest" description="Disordered" evidence="1">
    <location>
        <begin position="186"/>
        <end position="230"/>
    </location>
</feature>
<evidence type="ECO:0000256" key="1">
    <source>
        <dbReference type="SAM" id="MobiDB-lite"/>
    </source>
</evidence>
<evidence type="ECO:0000313" key="3">
    <source>
        <dbReference type="Proteomes" id="UP000237966"/>
    </source>
</evidence>
<comment type="caution">
    <text evidence="2">The sequence shown here is derived from an EMBL/GenBank/DDBJ whole genome shotgun (WGS) entry which is preliminary data.</text>
</comment>
<dbReference type="Pfam" id="PF11228">
    <property type="entry name" value="DUF3027"/>
    <property type="match status" value="1"/>
</dbReference>
<dbReference type="AlphaFoldDB" id="A0A2S5Y937"/>
<organism evidence="2 3">
    <name type="scientific">Rathayibacter toxicus</name>
    <dbReference type="NCBI Taxonomy" id="145458"/>
    <lineage>
        <taxon>Bacteria</taxon>
        <taxon>Bacillati</taxon>
        <taxon>Actinomycetota</taxon>
        <taxon>Actinomycetes</taxon>
        <taxon>Micrococcales</taxon>
        <taxon>Microbacteriaceae</taxon>
        <taxon>Rathayibacter</taxon>
    </lineage>
</organism>
<name>A0A2S5Y937_9MICO</name>
<feature type="compositionally biased region" description="Basic and acidic residues" evidence="1">
    <location>
        <begin position="13"/>
        <end position="22"/>
    </location>
</feature>
<feature type="region of interest" description="Disordered" evidence="1">
    <location>
        <begin position="1"/>
        <end position="41"/>
    </location>
</feature>
<dbReference type="EMBL" id="PSWU01000004">
    <property type="protein sequence ID" value="PPI16412.1"/>
    <property type="molecule type" value="Genomic_DNA"/>
</dbReference>
<feature type="compositionally biased region" description="Acidic residues" evidence="1">
    <location>
        <begin position="186"/>
        <end position="214"/>
    </location>
</feature>
<dbReference type="OrthoDB" id="3210158at2"/>
<accession>A0A2S5Y937</accession>
<sequence length="230" mass="25044">MESVLGLSADGTPTRRTDERSQHCCGGLRTSWMPDLGEESGGPADEKIEFVKLSAGELTAAVGSHHEADKAHDSLESTPVSDLDPVLAASEERARAALTEITSPESIGDLVARVAQGQHVVSLQFASRMRGYPGWLWTATLSRIDEAEDVTVLEVELLPGEGAILAPDWVPWSVRLADYRAAQDVTDDGFDDVDDDELDDLDGDLDEVADDNPEESIPAPLVRSRRRRRR</sequence>
<proteinExistence type="predicted"/>
<reference evidence="2 3" key="1">
    <citation type="submission" date="2018-02" db="EMBL/GenBank/DDBJ databases">
        <title>Bacteriophage NCPPB3778 and a type I-E CRISPR drive the evolution of the US Biological Select Agent, Rathayibacter toxicus.</title>
        <authorList>
            <person name="Davis E.W.II."/>
            <person name="Tabima J.F."/>
            <person name="Weisberg A.J."/>
            <person name="Lopes L.D."/>
            <person name="Wiseman M.S."/>
            <person name="Wiseman M.S."/>
            <person name="Pupko T."/>
            <person name="Belcher M.S."/>
            <person name="Sechler A.J."/>
            <person name="Tancos M.A."/>
            <person name="Schroeder B.K."/>
            <person name="Murray T.D."/>
            <person name="Luster D.G."/>
            <person name="Schneider W.L."/>
            <person name="Rogers E."/>
            <person name="Andreote F.D."/>
            <person name="Grunwald N.J."/>
            <person name="Putnam M.L."/>
            <person name="Chang J.H."/>
        </authorList>
    </citation>
    <scope>NUCLEOTIDE SEQUENCE [LARGE SCALE GENOMIC DNA]</scope>
    <source>
        <strain evidence="2 3">FH99</strain>
    </source>
</reference>
<protein>
    <submittedName>
        <fullName evidence="2">DUF3027 domain-containing protein</fullName>
    </submittedName>
</protein>
<dbReference type="InterPro" id="IPR021391">
    <property type="entry name" value="DUF3027"/>
</dbReference>